<evidence type="ECO:0000313" key="1">
    <source>
        <dbReference type="EMBL" id="PWZ21812.1"/>
    </source>
</evidence>
<evidence type="ECO:0000313" key="2">
    <source>
        <dbReference type="Proteomes" id="UP000251960"/>
    </source>
</evidence>
<name>A0A3L6EL41_MAIZE</name>
<sequence length="197" mass="22214">MEGPWRGEGLGGGAHPAHRCVRGRVRLVLGPPRVAGPQQDFPLEVRAVGQSVPLEKMVDGGKVRSWICANFACNVQDSVVFGFCHEFALMCQASEMASILDMDFAREPVLKPLYAHPDQVNVIGILPDNNDSLYEFAQVELFEVLEDDKYLLEEQVQALARQLDILFQVKALYYFLTNLNYSSGYETLEHPYWGMIY</sequence>
<comment type="caution">
    <text evidence="1">The sequence shown here is derived from an EMBL/GenBank/DDBJ whole genome shotgun (WGS) entry which is preliminary data.</text>
</comment>
<organism evidence="1 2">
    <name type="scientific">Zea mays</name>
    <name type="common">Maize</name>
    <dbReference type="NCBI Taxonomy" id="4577"/>
    <lineage>
        <taxon>Eukaryota</taxon>
        <taxon>Viridiplantae</taxon>
        <taxon>Streptophyta</taxon>
        <taxon>Embryophyta</taxon>
        <taxon>Tracheophyta</taxon>
        <taxon>Spermatophyta</taxon>
        <taxon>Magnoliopsida</taxon>
        <taxon>Liliopsida</taxon>
        <taxon>Poales</taxon>
        <taxon>Poaceae</taxon>
        <taxon>PACMAD clade</taxon>
        <taxon>Panicoideae</taxon>
        <taxon>Andropogonodae</taxon>
        <taxon>Andropogoneae</taxon>
        <taxon>Tripsacinae</taxon>
        <taxon>Zea</taxon>
    </lineage>
</organism>
<accession>A0A3L6EL41</accession>
<dbReference type="EMBL" id="NCVQ01000006">
    <property type="protein sequence ID" value="PWZ21812.1"/>
    <property type="molecule type" value="Genomic_DNA"/>
</dbReference>
<dbReference type="Gene3D" id="3.40.50.2300">
    <property type="match status" value="1"/>
</dbReference>
<protein>
    <submittedName>
        <fullName evidence="1">Protein argonaute 1C</fullName>
    </submittedName>
</protein>
<dbReference type="AlphaFoldDB" id="A0A3L6EL41"/>
<dbReference type="Proteomes" id="UP000251960">
    <property type="component" value="Chromosome 5"/>
</dbReference>
<reference evidence="1 2" key="1">
    <citation type="journal article" date="2018" name="Nat. Genet.">
        <title>Extensive intraspecific gene order and gene structural variations between Mo17 and other maize genomes.</title>
        <authorList>
            <person name="Sun S."/>
            <person name="Zhou Y."/>
            <person name="Chen J."/>
            <person name="Shi J."/>
            <person name="Zhao H."/>
            <person name="Zhao H."/>
            <person name="Song W."/>
            <person name="Zhang M."/>
            <person name="Cui Y."/>
            <person name="Dong X."/>
            <person name="Liu H."/>
            <person name="Ma X."/>
            <person name="Jiao Y."/>
            <person name="Wang B."/>
            <person name="Wei X."/>
            <person name="Stein J.C."/>
            <person name="Glaubitz J.C."/>
            <person name="Lu F."/>
            <person name="Yu G."/>
            <person name="Liang C."/>
            <person name="Fengler K."/>
            <person name="Li B."/>
            <person name="Rafalski A."/>
            <person name="Schnable P.S."/>
            <person name="Ware D.H."/>
            <person name="Buckler E.S."/>
            <person name="Lai J."/>
        </authorList>
    </citation>
    <scope>NUCLEOTIDE SEQUENCE [LARGE SCALE GENOMIC DNA]</scope>
    <source>
        <strain evidence="2">cv. Missouri 17</strain>
        <tissue evidence="1">Seedling</tissue>
    </source>
</reference>
<gene>
    <name evidence="1" type="primary">AGO1C</name>
    <name evidence="1" type="ORF">Zm00014a_042884</name>
</gene>
<proteinExistence type="predicted"/>